<dbReference type="RefSeq" id="WP_162666372.1">
    <property type="nucleotide sequence ID" value="NZ_LR593886.1"/>
</dbReference>
<dbReference type="EMBL" id="LR593886">
    <property type="protein sequence ID" value="VTR91372.1"/>
    <property type="molecule type" value="Genomic_DNA"/>
</dbReference>
<dbReference type="Proteomes" id="UP000464178">
    <property type="component" value="Chromosome"/>
</dbReference>
<protein>
    <recommendedName>
        <fullName evidence="3">TIGR03067 domain-containing protein</fullName>
    </recommendedName>
</protein>
<evidence type="ECO:0000313" key="2">
    <source>
        <dbReference type="Proteomes" id="UP000464178"/>
    </source>
</evidence>
<reference evidence="1 2" key="1">
    <citation type="submission" date="2019-05" db="EMBL/GenBank/DDBJ databases">
        <authorList>
            <consortium name="Science for Life Laboratories"/>
        </authorList>
    </citation>
    <scope>NUCLEOTIDE SEQUENCE [LARGE SCALE GENOMIC DNA]</scope>
    <source>
        <strain evidence="1">Soil9</strain>
    </source>
</reference>
<gene>
    <name evidence="1" type="ORF">SOIL9_63420</name>
</gene>
<organism evidence="1 2">
    <name type="scientific">Gemmata massiliana</name>
    <dbReference type="NCBI Taxonomy" id="1210884"/>
    <lineage>
        <taxon>Bacteria</taxon>
        <taxon>Pseudomonadati</taxon>
        <taxon>Planctomycetota</taxon>
        <taxon>Planctomycetia</taxon>
        <taxon>Gemmatales</taxon>
        <taxon>Gemmataceae</taxon>
        <taxon>Gemmata</taxon>
    </lineage>
</organism>
<dbReference type="InterPro" id="IPR017504">
    <property type="entry name" value="CHP03067_Planctomycetes"/>
</dbReference>
<dbReference type="NCBIfam" id="TIGR03067">
    <property type="entry name" value="Planc_TIGR03067"/>
    <property type="match status" value="1"/>
</dbReference>
<accession>A0A6P2CW92</accession>
<evidence type="ECO:0008006" key="3">
    <source>
        <dbReference type="Google" id="ProtNLM"/>
    </source>
</evidence>
<keyword evidence="2" id="KW-1185">Reference proteome</keyword>
<sequence>MKLVATFALLVLTAATARSEDGAKKVLESLQGEWKAVEFVFIGEAEAKEDLKKKDAKIVFAGSKMTLHNLIGKGADETTIALDPKATPATIDVVPNKKGEKPVKGIYKLEKDKLTICFGFEGETRPKEFKSEKAAGTNLLVLERVKK</sequence>
<dbReference type="AlphaFoldDB" id="A0A6P2CW92"/>
<dbReference type="KEGG" id="gms:SOIL9_63420"/>
<evidence type="ECO:0000313" key="1">
    <source>
        <dbReference type="EMBL" id="VTR91372.1"/>
    </source>
</evidence>
<name>A0A6P2CW92_9BACT</name>
<proteinExistence type="predicted"/>